<name>A0A518ABE3_9PLAN</name>
<evidence type="ECO:0000313" key="1">
    <source>
        <dbReference type="EMBL" id="QDT29199.1"/>
    </source>
</evidence>
<sequence>MVKRHYEAELVCVQYFVLNAFVSVNPQFFNCR</sequence>
<reference evidence="2 4" key="1">
    <citation type="submission" date="2019-02" db="EMBL/GenBank/DDBJ databases">
        <title>Deep-cultivation of Planctomycetes and their phenomic and genomic characterization uncovers novel biology.</title>
        <authorList>
            <person name="Wiegand S."/>
            <person name="Jogler M."/>
            <person name="Boedeker C."/>
            <person name="Pinto D."/>
            <person name="Vollmers J."/>
            <person name="Rivas-Marin E."/>
            <person name="Kohn T."/>
            <person name="Peeters S.H."/>
            <person name="Heuer A."/>
            <person name="Rast P."/>
            <person name="Oberbeckmann S."/>
            <person name="Bunk B."/>
            <person name="Jeske O."/>
            <person name="Meyerdierks A."/>
            <person name="Storesund J.E."/>
            <person name="Kallscheuer N."/>
            <person name="Luecker S."/>
            <person name="Lage O.M."/>
            <person name="Pohl T."/>
            <person name="Merkel B.J."/>
            <person name="Hornburger P."/>
            <person name="Mueller R.-W."/>
            <person name="Bruemmer F."/>
            <person name="Labrenz M."/>
            <person name="Spormann A.M."/>
            <person name="Op den Camp H."/>
            <person name="Overmann J."/>
            <person name="Amann R."/>
            <person name="Jetten M.S.M."/>
            <person name="Mascher T."/>
            <person name="Medema M.H."/>
            <person name="Devos D.P."/>
            <person name="Kaster A.-K."/>
            <person name="Ovreas L."/>
            <person name="Rohde M."/>
            <person name="Galperin M.Y."/>
            <person name="Jogler C."/>
        </authorList>
    </citation>
    <scope>NUCLEOTIDE SEQUENCE [LARGE SCALE GENOMIC DNA]</scope>
    <source>
        <strain evidence="1 3">Enr10</strain>
        <strain evidence="2 4">Pan153</strain>
    </source>
</reference>
<proteinExistence type="predicted"/>
<keyword evidence="3" id="KW-1185">Reference proteome</keyword>
<dbReference type="Proteomes" id="UP000315647">
    <property type="component" value="Chromosome"/>
</dbReference>
<evidence type="ECO:0000313" key="4">
    <source>
        <dbReference type="Proteomes" id="UP000320839"/>
    </source>
</evidence>
<dbReference type="AlphaFoldDB" id="A0A518ABE3"/>
<dbReference type="EMBL" id="CP037421">
    <property type="protein sequence ID" value="QDT29199.1"/>
    <property type="molecule type" value="Genomic_DNA"/>
</dbReference>
<accession>A0A517QC61</accession>
<organism evidence="2 4">
    <name type="scientific">Gimesia panareensis</name>
    <dbReference type="NCBI Taxonomy" id="2527978"/>
    <lineage>
        <taxon>Bacteria</taxon>
        <taxon>Pseudomonadati</taxon>
        <taxon>Planctomycetota</taxon>
        <taxon>Planctomycetia</taxon>
        <taxon>Planctomycetales</taxon>
        <taxon>Planctomycetaceae</taxon>
        <taxon>Gimesia</taxon>
    </lineage>
</organism>
<accession>A0A518ABE3</accession>
<gene>
    <name evidence="1" type="ORF">Enr10x_45480</name>
    <name evidence="2" type="ORF">Pan153_46670</name>
</gene>
<evidence type="ECO:0000313" key="2">
    <source>
        <dbReference type="EMBL" id="QDV19998.1"/>
    </source>
</evidence>
<dbReference type="Proteomes" id="UP000320839">
    <property type="component" value="Chromosome"/>
</dbReference>
<accession>A0A518FUI8</accession>
<evidence type="ECO:0000313" key="3">
    <source>
        <dbReference type="Proteomes" id="UP000315647"/>
    </source>
</evidence>
<protein>
    <submittedName>
        <fullName evidence="2">Uncharacterized protein</fullName>
    </submittedName>
</protein>
<dbReference type="EMBL" id="CP036317">
    <property type="protein sequence ID" value="QDV19998.1"/>
    <property type="molecule type" value="Genomic_DNA"/>
</dbReference>